<evidence type="ECO:0000313" key="3">
    <source>
        <dbReference type="Proteomes" id="UP000295083"/>
    </source>
</evidence>
<proteinExistence type="predicted"/>
<keyword evidence="3" id="KW-1185">Reference proteome</keyword>
<feature type="region of interest" description="Disordered" evidence="1">
    <location>
        <begin position="1"/>
        <end position="23"/>
    </location>
</feature>
<name>A0A4R8PTC2_9PEZI</name>
<evidence type="ECO:0000256" key="1">
    <source>
        <dbReference type="SAM" id="MobiDB-lite"/>
    </source>
</evidence>
<dbReference type="Proteomes" id="UP000295083">
    <property type="component" value="Unassembled WGS sequence"/>
</dbReference>
<evidence type="ECO:0000313" key="2">
    <source>
        <dbReference type="EMBL" id="TDZ12752.1"/>
    </source>
</evidence>
<gene>
    <name evidence="2" type="ORF">C8035_v000121</name>
</gene>
<dbReference type="EMBL" id="QAPG01010715">
    <property type="protein sequence ID" value="TDZ12752.1"/>
    <property type="molecule type" value="Genomic_DNA"/>
</dbReference>
<organism evidence="2 3">
    <name type="scientific">Colletotrichum spinosum</name>
    <dbReference type="NCBI Taxonomy" id="1347390"/>
    <lineage>
        <taxon>Eukaryota</taxon>
        <taxon>Fungi</taxon>
        <taxon>Dikarya</taxon>
        <taxon>Ascomycota</taxon>
        <taxon>Pezizomycotina</taxon>
        <taxon>Sordariomycetes</taxon>
        <taxon>Hypocreomycetidae</taxon>
        <taxon>Glomerellales</taxon>
        <taxon>Glomerellaceae</taxon>
        <taxon>Colletotrichum</taxon>
        <taxon>Colletotrichum orbiculare species complex</taxon>
    </lineage>
</organism>
<accession>A0A4R8PTC2</accession>
<protein>
    <submittedName>
        <fullName evidence="2">Uncharacterized protein</fullName>
    </submittedName>
</protein>
<sequence length="169" mass="17833">MSTQEAQLRPAAGGRWPSRPVSRPVLSPPATSLSFVQTDESHAVSVRWQLCSLCTRSRNPGKGSPLSLTLTLTLTLTLWPAVTSTLFGVLSPPQIVVRSNGPAGLSLACTVSAEVPVRTTAENKTHSSARLARPRTVKVVPCWSSPSPESFQSRIPPPLASVARSAAAS</sequence>
<comment type="caution">
    <text evidence="2">The sequence shown here is derived from an EMBL/GenBank/DDBJ whole genome shotgun (WGS) entry which is preliminary data.</text>
</comment>
<dbReference type="AlphaFoldDB" id="A0A4R8PTC2"/>
<reference evidence="2 3" key="1">
    <citation type="submission" date="2018-11" db="EMBL/GenBank/DDBJ databases">
        <title>Genome sequence and assembly of Colletotrichum spinosum.</title>
        <authorList>
            <person name="Gan P."/>
            <person name="Shirasu K."/>
        </authorList>
    </citation>
    <scope>NUCLEOTIDE SEQUENCE [LARGE SCALE GENOMIC DNA]</scope>
    <source>
        <strain evidence="2 3">CBS 515.97</strain>
    </source>
</reference>